<dbReference type="OrthoDB" id="10064298at2759"/>
<keyword evidence="6" id="KW-0963">Cytoplasm</keyword>
<comment type="similarity">
    <text evidence="4">Belongs to the ECSIT family.</text>
</comment>
<dbReference type="EMBL" id="JARK01001681">
    <property type="protein sequence ID" value="EYB82974.1"/>
    <property type="molecule type" value="Genomic_DNA"/>
</dbReference>
<keyword evidence="8" id="KW-0391">Immunity</keyword>
<evidence type="ECO:0000256" key="2">
    <source>
        <dbReference type="ARBA" id="ARBA00004173"/>
    </source>
</evidence>
<evidence type="ECO:0000256" key="7">
    <source>
        <dbReference type="ARBA" id="ARBA00022588"/>
    </source>
</evidence>
<accession>A0A016RYB7</accession>
<comment type="caution">
    <text evidence="13">The sequence shown here is derived from an EMBL/GenBank/DDBJ whole genome shotgun (WGS) entry which is preliminary data.</text>
</comment>
<dbReference type="InterPro" id="IPR046448">
    <property type="entry name" value="ECSIT_N"/>
</dbReference>
<evidence type="ECO:0000256" key="1">
    <source>
        <dbReference type="ARBA" id="ARBA00004123"/>
    </source>
</evidence>
<evidence type="ECO:0000313" key="14">
    <source>
        <dbReference type="Proteomes" id="UP000024635"/>
    </source>
</evidence>
<evidence type="ECO:0000256" key="6">
    <source>
        <dbReference type="ARBA" id="ARBA00022490"/>
    </source>
</evidence>
<evidence type="ECO:0000313" key="13">
    <source>
        <dbReference type="EMBL" id="EYB82974.1"/>
    </source>
</evidence>
<dbReference type="Gene3D" id="1.25.40.10">
    <property type="entry name" value="Tetratricopeptide repeat domain"/>
    <property type="match status" value="1"/>
</dbReference>
<dbReference type="PANTHER" id="PTHR13113:SF1">
    <property type="entry name" value="EVOLUTIONARILY CONSERVED SIGNALING INTERMEDIATE IN TOLL PATHWAY, MITOCHONDRIAL"/>
    <property type="match status" value="1"/>
</dbReference>
<dbReference type="AlphaFoldDB" id="A0A016RYB7"/>
<dbReference type="GO" id="GO:0005634">
    <property type="term" value="C:nucleus"/>
    <property type="evidence" value="ECO:0007669"/>
    <property type="project" value="UniProtKB-SubCell"/>
</dbReference>
<dbReference type="GO" id="GO:0005739">
    <property type="term" value="C:mitochondrion"/>
    <property type="evidence" value="ECO:0007669"/>
    <property type="project" value="UniProtKB-SubCell"/>
</dbReference>
<sequence length="404" mass="46977">MSIYDIHSRIIHMISVPRGFGRLLLDVPHRVFECSSSLASSAKESRREPSSLVHIDQHFQSVPKVERNKDTFLAAIAAFKEKKPRGHVEFINTALKYIKEYGIHKDLDIYKALLDVFPKGKMIPQNTFQRIFLHYPVQQNCCVKVLDEMEWNGVQPDKEIHDIVVNAFGDWNFATKKVKRMLYWMPKLKYSNKYLDRRDVEGKSLSPPELAGIALKMMSRDPGTELSLTRLAPKGPHDQPWFAIAQSLTQKNLIRGLHEDVEVRCSSVFRLFLAGISNSFFVGNTGGNVFIDGPYKVYVMDHQVEYIVMTSAPLFKQDDDFKQEEFEEDFSHWFTEWKQEKFERKRSVHEQRHETILAMGAMYRNDNKTASLWLERLHEENPSLKKLKTRLRLDKETKPSTGPT</sequence>
<keyword evidence="14" id="KW-1185">Reference proteome</keyword>
<organism evidence="13 14">
    <name type="scientific">Ancylostoma ceylanicum</name>
    <dbReference type="NCBI Taxonomy" id="53326"/>
    <lineage>
        <taxon>Eukaryota</taxon>
        <taxon>Metazoa</taxon>
        <taxon>Ecdysozoa</taxon>
        <taxon>Nematoda</taxon>
        <taxon>Chromadorea</taxon>
        <taxon>Rhabditida</taxon>
        <taxon>Rhabditina</taxon>
        <taxon>Rhabditomorpha</taxon>
        <taxon>Strongyloidea</taxon>
        <taxon>Ancylostomatidae</taxon>
        <taxon>Ancylostomatinae</taxon>
        <taxon>Ancylostoma</taxon>
    </lineage>
</organism>
<keyword evidence="10" id="KW-0496">Mitochondrion</keyword>
<dbReference type="InterPro" id="IPR029342">
    <property type="entry name" value="ECIST_C"/>
</dbReference>
<evidence type="ECO:0000256" key="3">
    <source>
        <dbReference type="ARBA" id="ARBA00004496"/>
    </source>
</evidence>
<keyword evidence="11" id="KW-0539">Nucleus</keyword>
<dbReference type="STRING" id="53326.A0A016RYB7"/>
<dbReference type="InterPro" id="IPR010418">
    <property type="entry name" value="ECSIT"/>
</dbReference>
<dbReference type="InterPro" id="IPR011990">
    <property type="entry name" value="TPR-like_helical_dom_sf"/>
</dbReference>
<feature type="domain" description="ECSIT C-terminal" evidence="12">
    <location>
        <begin position="284"/>
        <end position="394"/>
    </location>
</feature>
<evidence type="ECO:0000256" key="11">
    <source>
        <dbReference type="ARBA" id="ARBA00023242"/>
    </source>
</evidence>
<protein>
    <recommendedName>
        <fullName evidence="5">Evolutionarily conserved signaling intermediate in Toll pathway, mitochondrial</fullName>
    </recommendedName>
</protein>
<gene>
    <name evidence="13" type="primary">Acey_s0345.g3096</name>
    <name evidence="13" type="synonym">Acey-Y17G9B.5</name>
    <name evidence="13" type="ORF">Y032_0345g3096</name>
</gene>
<evidence type="ECO:0000256" key="10">
    <source>
        <dbReference type="ARBA" id="ARBA00023128"/>
    </source>
</evidence>
<dbReference type="GO" id="GO:0045087">
    <property type="term" value="P:innate immune response"/>
    <property type="evidence" value="ECO:0007669"/>
    <property type="project" value="UniProtKB-KW"/>
</dbReference>
<dbReference type="PANTHER" id="PTHR13113">
    <property type="entry name" value="ECSIT EVOLUTIONARILY CONSERVED SIGNALING INTERMEDIATE IN TOLL PATHWAYS"/>
    <property type="match status" value="1"/>
</dbReference>
<comment type="subcellular location">
    <subcellularLocation>
        <location evidence="3">Cytoplasm</location>
    </subcellularLocation>
    <subcellularLocation>
        <location evidence="2">Mitochondrion</location>
    </subcellularLocation>
    <subcellularLocation>
        <location evidence="1">Nucleus</location>
    </subcellularLocation>
</comment>
<dbReference type="Pfam" id="PF14784">
    <property type="entry name" value="ECSIT_C"/>
    <property type="match status" value="1"/>
</dbReference>
<evidence type="ECO:0000256" key="8">
    <source>
        <dbReference type="ARBA" id="ARBA00022859"/>
    </source>
</evidence>
<evidence type="ECO:0000256" key="4">
    <source>
        <dbReference type="ARBA" id="ARBA00007674"/>
    </source>
</evidence>
<evidence type="ECO:0000256" key="5">
    <source>
        <dbReference type="ARBA" id="ARBA00019998"/>
    </source>
</evidence>
<keyword evidence="9" id="KW-0809">Transit peptide</keyword>
<evidence type="ECO:0000259" key="12">
    <source>
        <dbReference type="SMART" id="SM01284"/>
    </source>
</evidence>
<dbReference type="Pfam" id="PF06239">
    <property type="entry name" value="ECSIT_N"/>
    <property type="match status" value="1"/>
</dbReference>
<reference evidence="14" key="1">
    <citation type="journal article" date="2015" name="Nat. Genet.">
        <title>The genome and transcriptome of the zoonotic hookworm Ancylostoma ceylanicum identify infection-specific gene families.</title>
        <authorList>
            <person name="Schwarz E.M."/>
            <person name="Hu Y."/>
            <person name="Antoshechkin I."/>
            <person name="Miller M.M."/>
            <person name="Sternberg P.W."/>
            <person name="Aroian R.V."/>
        </authorList>
    </citation>
    <scope>NUCLEOTIDE SEQUENCE</scope>
    <source>
        <strain evidence="14">HY135</strain>
    </source>
</reference>
<name>A0A016RYB7_9BILA</name>
<dbReference type="SMART" id="SM01284">
    <property type="entry name" value="ECSIT_Cterm"/>
    <property type="match status" value="1"/>
</dbReference>
<dbReference type="GO" id="GO:0007178">
    <property type="term" value="P:cell surface receptor protein serine/threonine kinase signaling pathway"/>
    <property type="evidence" value="ECO:0007669"/>
    <property type="project" value="TreeGrafter"/>
</dbReference>
<dbReference type="Proteomes" id="UP000024635">
    <property type="component" value="Unassembled WGS sequence"/>
</dbReference>
<evidence type="ECO:0000256" key="9">
    <source>
        <dbReference type="ARBA" id="ARBA00022946"/>
    </source>
</evidence>
<proteinExistence type="inferred from homology"/>
<keyword evidence="7" id="KW-0399">Innate immunity</keyword>